<feature type="domain" description="Peptidoglycan hydrolase PcsB coiled-coil" evidence="6">
    <location>
        <begin position="85"/>
        <end position="154"/>
    </location>
</feature>
<dbReference type="CDD" id="cd22786">
    <property type="entry name" value="DPBB_YuiC-like"/>
    <property type="match status" value="1"/>
</dbReference>
<feature type="region of interest" description="Disordered" evidence="3">
    <location>
        <begin position="196"/>
        <end position="216"/>
    </location>
</feature>
<dbReference type="Gene3D" id="2.40.40.10">
    <property type="entry name" value="RlpA-like domain"/>
    <property type="match status" value="1"/>
</dbReference>
<keyword evidence="2" id="KW-0175">Coiled coil</keyword>
<feature type="coiled-coil region" evidence="2">
    <location>
        <begin position="34"/>
        <end position="89"/>
    </location>
</feature>
<dbReference type="InterPro" id="IPR051933">
    <property type="entry name" value="Resuscitation_pf_RpfB"/>
</dbReference>
<organism evidence="7 8">
    <name type="scientific">Clostridium algifaecis</name>
    <dbReference type="NCBI Taxonomy" id="1472040"/>
    <lineage>
        <taxon>Bacteria</taxon>
        <taxon>Bacillati</taxon>
        <taxon>Bacillota</taxon>
        <taxon>Clostridia</taxon>
        <taxon>Eubacteriales</taxon>
        <taxon>Clostridiaceae</taxon>
        <taxon>Clostridium</taxon>
    </lineage>
</organism>
<dbReference type="Pfam" id="PF06725">
    <property type="entry name" value="3D"/>
    <property type="match status" value="1"/>
</dbReference>
<proteinExistence type="predicted"/>
<feature type="domain" description="3D" evidence="5">
    <location>
        <begin position="268"/>
        <end position="329"/>
    </location>
</feature>
<protein>
    <submittedName>
        <fullName evidence="7">Peptidoglycan hydrolase CwlO-like protein</fullName>
    </submittedName>
</protein>
<dbReference type="RefSeq" id="WP_245331471.1">
    <property type="nucleotide sequence ID" value="NZ_JAGGLM010000002.1"/>
</dbReference>
<evidence type="ECO:0000256" key="1">
    <source>
        <dbReference type="ARBA" id="ARBA00022729"/>
    </source>
</evidence>
<evidence type="ECO:0000256" key="2">
    <source>
        <dbReference type="SAM" id="Coils"/>
    </source>
</evidence>
<dbReference type="Proteomes" id="UP001519307">
    <property type="component" value="Unassembled WGS sequence"/>
</dbReference>
<feature type="chain" id="PRO_5046149885" evidence="4">
    <location>
        <begin position="25"/>
        <end position="329"/>
    </location>
</feature>
<evidence type="ECO:0000313" key="7">
    <source>
        <dbReference type="EMBL" id="MBP2032063.1"/>
    </source>
</evidence>
<gene>
    <name evidence="7" type="ORF">J2Z42_000728</name>
</gene>
<feature type="signal peptide" evidence="4">
    <location>
        <begin position="1"/>
        <end position="24"/>
    </location>
</feature>
<evidence type="ECO:0000256" key="3">
    <source>
        <dbReference type="SAM" id="MobiDB-lite"/>
    </source>
</evidence>
<dbReference type="Pfam" id="PF24568">
    <property type="entry name" value="CC_PcsB"/>
    <property type="match status" value="1"/>
</dbReference>
<dbReference type="EMBL" id="JAGGLM010000002">
    <property type="protein sequence ID" value="MBP2032063.1"/>
    <property type="molecule type" value="Genomic_DNA"/>
</dbReference>
<dbReference type="InterPro" id="IPR010611">
    <property type="entry name" value="3D_dom"/>
</dbReference>
<keyword evidence="8" id="KW-1185">Reference proteome</keyword>
<feature type="compositionally biased region" description="Low complexity" evidence="3">
    <location>
        <begin position="202"/>
        <end position="216"/>
    </location>
</feature>
<keyword evidence="1 4" id="KW-0732">Signal</keyword>
<sequence length="329" mass="35627">MNKKTLSAIMTLALTVMINGNVFAAPSSSSSDALKQAQDNKVQLQKKVDTLNSQINEVINKIDSNKKYMNNLARNIKSTQSKLDTIENKSKSQDVLFNKRVRAMYMSGMDGYLNVLLSSNNLSDFMSRMDTISKVIRFDKNIMAKLKQDRQAISSQKENLVQENNSLQALKSSNENTLSKLNKDIQEQKSLLASATEKESELSAAQNSSNSNSSKAELAYNSNNATLSRGTSGSVSASKSITVNATAYSGDGITASGTSTVRNSGGYSTIAVDPRVIPLGSRVYVEGYGYAVADDTGGAIKGNRIDVFFPSEAEAESWGVRSVTVYILN</sequence>
<evidence type="ECO:0000259" key="6">
    <source>
        <dbReference type="Pfam" id="PF24568"/>
    </source>
</evidence>
<evidence type="ECO:0000313" key="8">
    <source>
        <dbReference type="Proteomes" id="UP001519307"/>
    </source>
</evidence>
<dbReference type="Gene3D" id="6.10.250.3150">
    <property type="match status" value="1"/>
</dbReference>
<dbReference type="SUPFAM" id="SSF50685">
    <property type="entry name" value="Barwin-like endoglucanases"/>
    <property type="match status" value="1"/>
</dbReference>
<dbReference type="InterPro" id="IPR057309">
    <property type="entry name" value="PcsB_CC"/>
</dbReference>
<accession>A0ABS4KPU4</accession>
<dbReference type="PANTHER" id="PTHR39160">
    <property type="entry name" value="CELL WALL-BINDING PROTEIN YOCH"/>
    <property type="match status" value="1"/>
</dbReference>
<dbReference type="PANTHER" id="PTHR39160:SF4">
    <property type="entry name" value="RESUSCITATION-PROMOTING FACTOR RPFB"/>
    <property type="match status" value="1"/>
</dbReference>
<reference evidence="7 8" key="1">
    <citation type="submission" date="2021-03" db="EMBL/GenBank/DDBJ databases">
        <title>Genomic Encyclopedia of Type Strains, Phase IV (KMG-IV): sequencing the most valuable type-strain genomes for metagenomic binning, comparative biology and taxonomic classification.</title>
        <authorList>
            <person name="Goeker M."/>
        </authorList>
    </citation>
    <scope>NUCLEOTIDE SEQUENCE [LARGE SCALE GENOMIC DNA]</scope>
    <source>
        <strain evidence="7 8">DSM 28783</strain>
    </source>
</reference>
<evidence type="ECO:0000259" key="5">
    <source>
        <dbReference type="Pfam" id="PF06725"/>
    </source>
</evidence>
<evidence type="ECO:0000256" key="4">
    <source>
        <dbReference type="SAM" id="SignalP"/>
    </source>
</evidence>
<dbReference type="InterPro" id="IPR036908">
    <property type="entry name" value="RlpA-like_sf"/>
</dbReference>
<comment type="caution">
    <text evidence="7">The sequence shown here is derived from an EMBL/GenBank/DDBJ whole genome shotgun (WGS) entry which is preliminary data.</text>
</comment>
<name>A0ABS4KPU4_9CLOT</name>